<evidence type="ECO:0000259" key="3">
    <source>
        <dbReference type="Pfam" id="PF01055"/>
    </source>
</evidence>
<dbReference type="CDD" id="cd14752">
    <property type="entry name" value="GH31_N"/>
    <property type="match status" value="1"/>
</dbReference>
<comment type="similarity">
    <text evidence="1 2">Belongs to the glycosyl hydrolase 31 family.</text>
</comment>
<dbReference type="PANTHER" id="PTHR22762">
    <property type="entry name" value="ALPHA-GLUCOSIDASE"/>
    <property type="match status" value="1"/>
</dbReference>
<organism evidence="5">
    <name type="scientific">Chlorella variabilis</name>
    <name type="common">Green alga</name>
    <dbReference type="NCBI Taxonomy" id="554065"/>
    <lineage>
        <taxon>Eukaryota</taxon>
        <taxon>Viridiplantae</taxon>
        <taxon>Chlorophyta</taxon>
        <taxon>core chlorophytes</taxon>
        <taxon>Trebouxiophyceae</taxon>
        <taxon>Chlorellales</taxon>
        <taxon>Chlorellaceae</taxon>
        <taxon>Chlorella clade</taxon>
        <taxon>Chlorella</taxon>
    </lineage>
</organism>
<evidence type="ECO:0000313" key="5">
    <source>
        <dbReference type="Proteomes" id="UP000008141"/>
    </source>
</evidence>
<dbReference type="RefSeq" id="XP_005845064.1">
    <property type="nucleotide sequence ID" value="XM_005845002.1"/>
</dbReference>
<dbReference type="Proteomes" id="UP000008141">
    <property type="component" value="Unassembled WGS sequence"/>
</dbReference>
<dbReference type="KEGG" id="cvr:CHLNCDRAFT_26299"/>
<dbReference type="Pfam" id="PF01055">
    <property type="entry name" value="Glyco_hydro_31_2nd"/>
    <property type="match status" value="1"/>
</dbReference>
<dbReference type="InParanoid" id="E1ZM84"/>
<dbReference type="SUPFAM" id="SSF51445">
    <property type="entry name" value="(Trans)glycosidases"/>
    <property type="match status" value="1"/>
</dbReference>
<keyword evidence="2" id="KW-0378">Hydrolase</keyword>
<dbReference type="EMBL" id="GL433853">
    <property type="protein sequence ID" value="EFN52962.1"/>
    <property type="molecule type" value="Genomic_DNA"/>
</dbReference>
<dbReference type="GO" id="GO:0005975">
    <property type="term" value="P:carbohydrate metabolic process"/>
    <property type="evidence" value="ECO:0007669"/>
    <property type="project" value="InterPro"/>
</dbReference>
<evidence type="ECO:0000256" key="1">
    <source>
        <dbReference type="ARBA" id="ARBA00007806"/>
    </source>
</evidence>
<evidence type="ECO:0000256" key="2">
    <source>
        <dbReference type="RuleBase" id="RU361185"/>
    </source>
</evidence>
<dbReference type="AlphaFoldDB" id="E1ZM84"/>
<reference evidence="4 5" key="1">
    <citation type="journal article" date="2010" name="Plant Cell">
        <title>The Chlorella variabilis NC64A genome reveals adaptation to photosymbiosis, coevolution with viruses, and cryptic sex.</title>
        <authorList>
            <person name="Blanc G."/>
            <person name="Duncan G."/>
            <person name="Agarkova I."/>
            <person name="Borodovsky M."/>
            <person name="Gurnon J."/>
            <person name="Kuo A."/>
            <person name="Lindquist E."/>
            <person name="Lucas S."/>
            <person name="Pangilinan J."/>
            <person name="Polle J."/>
            <person name="Salamov A."/>
            <person name="Terry A."/>
            <person name="Yamada T."/>
            <person name="Dunigan D.D."/>
            <person name="Grigoriev I.V."/>
            <person name="Claverie J.M."/>
            <person name="Van Etten J.L."/>
        </authorList>
    </citation>
    <scope>NUCLEOTIDE SEQUENCE [LARGE SCALE GENOMIC DNA]</scope>
    <source>
        <strain evidence="4 5">NC64A</strain>
    </source>
</reference>
<proteinExistence type="inferred from homology"/>
<dbReference type="InterPro" id="IPR017853">
    <property type="entry name" value="GH"/>
</dbReference>
<gene>
    <name evidence="4" type="ORF">CHLNCDRAFT_26299</name>
</gene>
<sequence>MDIVATQTQLTWRAIGGMVDLFVFMGPSPLEVLEQLTRVVGRPAMQPYWAFGFHQSKYGYSSLAQVQGVVANYSAAGIPLEAIWLDIDYSECPRFAADLAAQGQKVVPIVGPGIKIDPTYDVYLDGLQQNVYLKSSDSCQPYVGWVWPGGVHFPDFGWNPDANTFWTEQLQKFSEAFNYSGIWTDMQEISAAGCRILNMPHPPLPALQAVGVLAQHLSGTVEYDAHNLYGLTMAQATAAALEKIKRQRAFLSAWYPRRRRSTYPGSGAYAAHWTGDNNSSWPNLQWSITGVIASGLAGIPMAGADICGFSGNVTTQLCARWMEVGAFYPFARNN</sequence>
<dbReference type="PANTHER" id="PTHR22762:SF133">
    <property type="entry name" value="P-TYPE DOMAIN-CONTAINING PROTEIN"/>
    <property type="match status" value="1"/>
</dbReference>
<dbReference type="Gene3D" id="2.60.40.1760">
    <property type="entry name" value="glycosyl hydrolase (family 31)"/>
    <property type="match status" value="1"/>
</dbReference>
<dbReference type="Gene3D" id="3.20.20.80">
    <property type="entry name" value="Glycosidases"/>
    <property type="match status" value="1"/>
</dbReference>
<dbReference type="eggNOG" id="KOG1065">
    <property type="taxonomic scope" value="Eukaryota"/>
</dbReference>
<dbReference type="GeneID" id="17352484"/>
<dbReference type="OMA" id="CCLECEN"/>
<keyword evidence="5" id="KW-1185">Reference proteome</keyword>
<protein>
    <recommendedName>
        <fullName evidence="3">Glycoside hydrolase family 31 TIM barrel domain-containing protein</fullName>
    </recommendedName>
</protein>
<dbReference type="OrthoDB" id="526025at2759"/>
<dbReference type="GO" id="GO:0004553">
    <property type="term" value="F:hydrolase activity, hydrolyzing O-glycosyl compounds"/>
    <property type="evidence" value="ECO:0007669"/>
    <property type="project" value="InterPro"/>
</dbReference>
<feature type="domain" description="Glycoside hydrolase family 31 TIM barrel" evidence="3">
    <location>
        <begin position="43"/>
        <end position="333"/>
    </location>
</feature>
<name>E1ZM84_CHLVA</name>
<dbReference type="STRING" id="554065.E1ZM84"/>
<keyword evidence="2" id="KW-0326">Glycosidase</keyword>
<accession>E1ZM84</accession>
<feature type="non-terminal residue" evidence="4">
    <location>
        <position position="334"/>
    </location>
</feature>
<evidence type="ECO:0000313" key="4">
    <source>
        <dbReference type="EMBL" id="EFN52962.1"/>
    </source>
</evidence>
<dbReference type="InterPro" id="IPR000322">
    <property type="entry name" value="Glyco_hydro_31_TIM"/>
</dbReference>